<dbReference type="RefSeq" id="WP_145435689.1">
    <property type="nucleotide sequence ID" value="NZ_CP036339.1"/>
</dbReference>
<dbReference type="AlphaFoldDB" id="A0A517U5L8"/>
<proteinExistence type="predicted"/>
<dbReference type="EMBL" id="CP036339">
    <property type="protein sequence ID" value="QDT75924.1"/>
    <property type="molecule type" value="Genomic_DNA"/>
</dbReference>
<accession>A0A517U5L8</accession>
<dbReference type="PANTHER" id="PTHR30093">
    <property type="entry name" value="GENERAL SECRETION PATHWAY PROTEIN G"/>
    <property type="match status" value="1"/>
</dbReference>
<dbReference type="KEGG" id="llh:I41_51690"/>
<dbReference type="InterPro" id="IPR011453">
    <property type="entry name" value="DUF1559"/>
</dbReference>
<dbReference type="Pfam" id="PF07596">
    <property type="entry name" value="SBP_bac_10"/>
    <property type="match status" value="1"/>
</dbReference>
<dbReference type="PROSITE" id="PS00409">
    <property type="entry name" value="PROKAR_NTER_METHYL"/>
    <property type="match status" value="1"/>
</dbReference>
<dbReference type="SUPFAM" id="SSF54523">
    <property type="entry name" value="Pili subunits"/>
    <property type="match status" value="1"/>
</dbReference>
<sequence>MTGHRAFHARLGAGFTLVELLVVIAIIGVLVALLLPAVQAAREAARRQQCQSNLRQLSLGLLNYESAKGAFPMAFEFPKGVEPATLAITQIGPNWAVRLLPYIEQSSVFNQIDQSVKATGNWPNGQAPPQMGHANNAPVRTAVLAVFRCPSDTNYSDTMMQFSGAATATQWARGNYAANAGNGPLFNRSGDGIFGPDSDGWRDGRRRGVIGPNVGAKLKGITDGTSNTLLLGEVRAGITARDRRGTWALGQAGASVLFWFGQTGDDNGPNVCSPLADDTAGLSAADTDLMMRECMPDYTGDDAQNQATVRSVHAGGVNVGLVDGSAHFIANEVDIGAHGQEVLGGAWPANWPMSVWDTFIASGDDQTIGKLPIQ</sequence>
<dbReference type="NCBIfam" id="TIGR04294">
    <property type="entry name" value="pre_pil_HX9DG"/>
    <property type="match status" value="1"/>
</dbReference>
<dbReference type="InterPro" id="IPR012902">
    <property type="entry name" value="N_methyl_site"/>
</dbReference>
<organism evidence="2 3">
    <name type="scientific">Lacipirellula limnantheis</name>
    <dbReference type="NCBI Taxonomy" id="2528024"/>
    <lineage>
        <taxon>Bacteria</taxon>
        <taxon>Pseudomonadati</taxon>
        <taxon>Planctomycetota</taxon>
        <taxon>Planctomycetia</taxon>
        <taxon>Pirellulales</taxon>
        <taxon>Lacipirellulaceae</taxon>
        <taxon>Lacipirellula</taxon>
    </lineage>
</organism>
<name>A0A517U5L8_9BACT</name>
<dbReference type="Proteomes" id="UP000317909">
    <property type="component" value="Chromosome"/>
</dbReference>
<dbReference type="Gene3D" id="3.30.700.10">
    <property type="entry name" value="Glycoprotein, Type 4 Pilin"/>
    <property type="match status" value="1"/>
</dbReference>
<dbReference type="OrthoDB" id="275178at2"/>
<dbReference type="NCBIfam" id="TIGR02532">
    <property type="entry name" value="IV_pilin_GFxxxE"/>
    <property type="match status" value="1"/>
</dbReference>
<dbReference type="InterPro" id="IPR045584">
    <property type="entry name" value="Pilin-like"/>
</dbReference>
<dbReference type="PANTHER" id="PTHR30093:SF2">
    <property type="entry name" value="TYPE II SECRETION SYSTEM PROTEIN H"/>
    <property type="match status" value="1"/>
</dbReference>
<dbReference type="InterPro" id="IPR027558">
    <property type="entry name" value="Pre_pil_HX9DG_C"/>
</dbReference>
<evidence type="ECO:0000259" key="1">
    <source>
        <dbReference type="Pfam" id="PF07596"/>
    </source>
</evidence>
<keyword evidence="3" id="KW-1185">Reference proteome</keyword>
<gene>
    <name evidence="2" type="ORF">I41_51690</name>
</gene>
<evidence type="ECO:0000313" key="2">
    <source>
        <dbReference type="EMBL" id="QDT75924.1"/>
    </source>
</evidence>
<feature type="domain" description="DUF1559" evidence="1">
    <location>
        <begin position="39"/>
        <end position="335"/>
    </location>
</feature>
<protein>
    <recommendedName>
        <fullName evidence="1">DUF1559 domain-containing protein</fullName>
    </recommendedName>
</protein>
<evidence type="ECO:0000313" key="3">
    <source>
        <dbReference type="Proteomes" id="UP000317909"/>
    </source>
</evidence>
<dbReference type="Pfam" id="PF07963">
    <property type="entry name" value="N_methyl"/>
    <property type="match status" value="1"/>
</dbReference>
<reference evidence="2 3" key="1">
    <citation type="submission" date="2019-02" db="EMBL/GenBank/DDBJ databases">
        <title>Deep-cultivation of Planctomycetes and their phenomic and genomic characterization uncovers novel biology.</title>
        <authorList>
            <person name="Wiegand S."/>
            <person name="Jogler M."/>
            <person name="Boedeker C."/>
            <person name="Pinto D."/>
            <person name="Vollmers J."/>
            <person name="Rivas-Marin E."/>
            <person name="Kohn T."/>
            <person name="Peeters S.H."/>
            <person name="Heuer A."/>
            <person name="Rast P."/>
            <person name="Oberbeckmann S."/>
            <person name="Bunk B."/>
            <person name="Jeske O."/>
            <person name="Meyerdierks A."/>
            <person name="Storesund J.E."/>
            <person name="Kallscheuer N."/>
            <person name="Luecker S."/>
            <person name="Lage O.M."/>
            <person name="Pohl T."/>
            <person name="Merkel B.J."/>
            <person name="Hornburger P."/>
            <person name="Mueller R.-W."/>
            <person name="Bruemmer F."/>
            <person name="Labrenz M."/>
            <person name="Spormann A.M."/>
            <person name="Op den Camp H."/>
            <person name="Overmann J."/>
            <person name="Amann R."/>
            <person name="Jetten M.S.M."/>
            <person name="Mascher T."/>
            <person name="Medema M.H."/>
            <person name="Devos D.P."/>
            <person name="Kaster A.-K."/>
            <person name="Ovreas L."/>
            <person name="Rohde M."/>
            <person name="Galperin M.Y."/>
            <person name="Jogler C."/>
        </authorList>
    </citation>
    <scope>NUCLEOTIDE SEQUENCE [LARGE SCALE GENOMIC DNA]</scope>
    <source>
        <strain evidence="2 3">I41</strain>
    </source>
</reference>